<evidence type="ECO:0000313" key="6">
    <source>
        <dbReference type="Proteomes" id="UP000177478"/>
    </source>
</evidence>
<name>A0A1F8G5W2_9BACT</name>
<comment type="similarity">
    <text evidence="1 4">Belongs to the bacterial ribosomal protein bS18 family.</text>
</comment>
<sequence length="69" mass="8111">MPCICCQEKIDSIDYKETKVLQKFTTGQFKIITGQRTGLCPKHQRQMTKAIKLARFMALMPYTRKQTRK</sequence>
<dbReference type="Pfam" id="PF01084">
    <property type="entry name" value="Ribosomal_S18"/>
    <property type="match status" value="1"/>
</dbReference>
<dbReference type="Proteomes" id="UP000177478">
    <property type="component" value="Unassembled WGS sequence"/>
</dbReference>
<dbReference type="STRING" id="1802689.A3F25_01345"/>
<dbReference type="PRINTS" id="PR00974">
    <property type="entry name" value="RIBOSOMALS18"/>
</dbReference>
<keyword evidence="2 4" id="KW-0689">Ribosomal protein</keyword>
<dbReference type="GO" id="GO:0003735">
    <property type="term" value="F:structural constituent of ribosome"/>
    <property type="evidence" value="ECO:0007669"/>
    <property type="project" value="InterPro"/>
</dbReference>
<protein>
    <submittedName>
        <fullName evidence="5">30S ribosomal protein S18</fullName>
    </submittedName>
</protein>
<dbReference type="PANTHER" id="PTHR13479">
    <property type="entry name" value="30S RIBOSOMAL PROTEIN S18"/>
    <property type="match status" value="1"/>
</dbReference>
<dbReference type="InterPro" id="IPR036870">
    <property type="entry name" value="Ribosomal_bS18_sf"/>
</dbReference>
<dbReference type="GO" id="GO:0006412">
    <property type="term" value="P:translation"/>
    <property type="evidence" value="ECO:0007669"/>
    <property type="project" value="InterPro"/>
</dbReference>
<accession>A0A1F8G5W2</accession>
<organism evidence="5 6">
    <name type="scientific">Candidatus Yanofskybacteria bacterium RIFCSPHIGHO2_12_FULL_45_19b</name>
    <dbReference type="NCBI Taxonomy" id="1802689"/>
    <lineage>
        <taxon>Bacteria</taxon>
        <taxon>Candidatus Yanofskyibacteriota</taxon>
    </lineage>
</organism>
<dbReference type="InterPro" id="IPR001648">
    <property type="entry name" value="Ribosomal_bS18"/>
</dbReference>
<reference evidence="5 6" key="1">
    <citation type="journal article" date="2016" name="Nat. Commun.">
        <title>Thousands of microbial genomes shed light on interconnected biogeochemical processes in an aquifer system.</title>
        <authorList>
            <person name="Anantharaman K."/>
            <person name="Brown C.T."/>
            <person name="Hug L.A."/>
            <person name="Sharon I."/>
            <person name="Castelle C.J."/>
            <person name="Probst A.J."/>
            <person name="Thomas B.C."/>
            <person name="Singh A."/>
            <person name="Wilkins M.J."/>
            <person name="Karaoz U."/>
            <person name="Brodie E.L."/>
            <person name="Williams K.H."/>
            <person name="Hubbard S.S."/>
            <person name="Banfield J.F."/>
        </authorList>
    </citation>
    <scope>NUCLEOTIDE SEQUENCE [LARGE SCALE GENOMIC DNA]</scope>
</reference>
<dbReference type="AlphaFoldDB" id="A0A1F8G5W2"/>
<dbReference type="GO" id="GO:0070181">
    <property type="term" value="F:small ribosomal subunit rRNA binding"/>
    <property type="evidence" value="ECO:0007669"/>
    <property type="project" value="TreeGrafter"/>
</dbReference>
<gene>
    <name evidence="5" type="ORF">A3F25_01345</name>
</gene>
<evidence type="ECO:0000313" key="5">
    <source>
        <dbReference type="EMBL" id="OGN20148.1"/>
    </source>
</evidence>
<proteinExistence type="inferred from homology"/>
<evidence type="ECO:0000256" key="3">
    <source>
        <dbReference type="ARBA" id="ARBA00023274"/>
    </source>
</evidence>
<evidence type="ECO:0000256" key="1">
    <source>
        <dbReference type="ARBA" id="ARBA00005589"/>
    </source>
</evidence>
<keyword evidence="3 4" id="KW-0687">Ribonucleoprotein</keyword>
<comment type="caution">
    <text evidence="5">The sequence shown here is derived from an EMBL/GenBank/DDBJ whole genome shotgun (WGS) entry which is preliminary data.</text>
</comment>
<evidence type="ECO:0000256" key="2">
    <source>
        <dbReference type="ARBA" id="ARBA00022980"/>
    </source>
</evidence>
<evidence type="ECO:0000256" key="4">
    <source>
        <dbReference type="RuleBase" id="RU003910"/>
    </source>
</evidence>
<dbReference type="GO" id="GO:0022627">
    <property type="term" value="C:cytosolic small ribosomal subunit"/>
    <property type="evidence" value="ECO:0007669"/>
    <property type="project" value="TreeGrafter"/>
</dbReference>
<dbReference type="NCBIfam" id="TIGR00165">
    <property type="entry name" value="S18"/>
    <property type="match status" value="1"/>
</dbReference>
<dbReference type="PANTHER" id="PTHR13479:SF40">
    <property type="entry name" value="SMALL RIBOSOMAL SUBUNIT PROTEIN BS18M"/>
    <property type="match status" value="1"/>
</dbReference>
<dbReference type="SUPFAM" id="SSF46911">
    <property type="entry name" value="Ribosomal protein S18"/>
    <property type="match status" value="1"/>
</dbReference>
<dbReference type="EMBL" id="MGKD01000008">
    <property type="protein sequence ID" value="OGN20148.1"/>
    <property type="molecule type" value="Genomic_DNA"/>
</dbReference>
<dbReference type="Gene3D" id="4.10.640.10">
    <property type="entry name" value="Ribosomal protein S18"/>
    <property type="match status" value="1"/>
</dbReference>